<dbReference type="Gene3D" id="3.30.450.20">
    <property type="entry name" value="PAS domain"/>
    <property type="match status" value="2"/>
</dbReference>
<dbReference type="AlphaFoldDB" id="A0A7X0CGH1"/>
<feature type="domain" description="PAS" evidence="12">
    <location>
        <begin position="412"/>
        <end position="466"/>
    </location>
</feature>
<keyword evidence="7" id="KW-0902">Two-component regulatory system</keyword>
<dbReference type="CDD" id="cd18774">
    <property type="entry name" value="PDC2_HK_sensor"/>
    <property type="match status" value="1"/>
</dbReference>
<dbReference type="CDD" id="cd00130">
    <property type="entry name" value="PAS"/>
    <property type="match status" value="1"/>
</dbReference>
<comment type="subcellular location">
    <subcellularLocation>
        <location evidence="2">Cell inner membrane</location>
        <topology evidence="2">Multi-pass membrane protein</topology>
    </subcellularLocation>
</comment>
<evidence type="ECO:0000256" key="7">
    <source>
        <dbReference type="ARBA" id="ARBA00023012"/>
    </source>
</evidence>
<dbReference type="EC" id="2.7.13.3" evidence="3"/>
<dbReference type="InterPro" id="IPR003660">
    <property type="entry name" value="HAMP_dom"/>
</dbReference>
<dbReference type="Gene3D" id="1.10.287.130">
    <property type="match status" value="1"/>
</dbReference>
<dbReference type="InterPro" id="IPR004358">
    <property type="entry name" value="Sig_transdc_His_kin-like_C"/>
</dbReference>
<name>A0A7X0CGH1_9BURK</name>
<feature type="domain" description="HAMP" evidence="13">
    <location>
        <begin position="329"/>
        <end position="382"/>
    </location>
</feature>
<evidence type="ECO:0000256" key="5">
    <source>
        <dbReference type="ARBA" id="ARBA00022679"/>
    </source>
</evidence>
<evidence type="ECO:0000313" key="14">
    <source>
        <dbReference type="EMBL" id="MBB6136315.1"/>
    </source>
</evidence>
<feature type="coiled-coil region" evidence="9">
    <location>
        <begin position="374"/>
        <end position="408"/>
    </location>
</feature>
<dbReference type="SUPFAM" id="SSF47384">
    <property type="entry name" value="Homodimeric domain of signal transducing histidine kinase"/>
    <property type="match status" value="1"/>
</dbReference>
<evidence type="ECO:0000256" key="4">
    <source>
        <dbReference type="ARBA" id="ARBA00022553"/>
    </source>
</evidence>
<dbReference type="FunFam" id="1.10.287.130:FF:000001">
    <property type="entry name" value="Two-component sensor histidine kinase"/>
    <property type="match status" value="1"/>
</dbReference>
<dbReference type="SMART" id="SM00304">
    <property type="entry name" value="HAMP"/>
    <property type="match status" value="1"/>
</dbReference>
<dbReference type="Pfam" id="PF00512">
    <property type="entry name" value="HisKA"/>
    <property type="match status" value="1"/>
</dbReference>
<keyword evidence="9" id="KW-0175">Coiled coil</keyword>
<evidence type="ECO:0000259" key="12">
    <source>
        <dbReference type="PROSITE" id="PS50112"/>
    </source>
</evidence>
<dbReference type="Pfam" id="PF00989">
    <property type="entry name" value="PAS"/>
    <property type="match status" value="1"/>
</dbReference>
<keyword evidence="5" id="KW-0808">Transferase</keyword>
<keyword evidence="10" id="KW-0812">Transmembrane</keyword>
<dbReference type="PRINTS" id="PR00344">
    <property type="entry name" value="BCTRLSENSOR"/>
</dbReference>
<dbReference type="SMART" id="SM00388">
    <property type="entry name" value="HisKA"/>
    <property type="match status" value="1"/>
</dbReference>
<dbReference type="PROSITE" id="PS50112">
    <property type="entry name" value="PAS"/>
    <property type="match status" value="1"/>
</dbReference>
<feature type="transmembrane region" description="Helical" evidence="10">
    <location>
        <begin position="20"/>
        <end position="39"/>
    </location>
</feature>
<gene>
    <name evidence="14" type="ORF">HD842_004493</name>
</gene>
<dbReference type="NCBIfam" id="TIGR00229">
    <property type="entry name" value="sensory_box"/>
    <property type="match status" value="1"/>
</dbReference>
<dbReference type="EMBL" id="JACHBX010000006">
    <property type="protein sequence ID" value="MBB6136315.1"/>
    <property type="molecule type" value="Genomic_DNA"/>
</dbReference>
<dbReference type="Pfam" id="PF02518">
    <property type="entry name" value="HATPase_c"/>
    <property type="match status" value="1"/>
</dbReference>
<evidence type="ECO:0000256" key="1">
    <source>
        <dbReference type="ARBA" id="ARBA00000085"/>
    </source>
</evidence>
<evidence type="ECO:0000259" key="13">
    <source>
        <dbReference type="PROSITE" id="PS50885"/>
    </source>
</evidence>
<keyword evidence="10" id="KW-1133">Transmembrane helix</keyword>
<sequence>MSSMQNSESFWHRLTPRGLGARLALAFTLMSGILTLLLVEVVERSATAQVKTSIGGGLGEMAMQTADKLDRGMYERFREVRLMARRNDLISPATSQAERRRILADMQSTYGYYEWIGLAALDGTVLVEARGLLEGKNVAKRPWFSNALAGTYVGDVHEAVLLAKLLPVQQGEPRRFVDVAFPYMDANGQPAGVMGTHLSWEWAREVERSIIAPVQTRNKVQALIVSAEGVVLLGPQDLLDTTIKLGSLSSAREGRTGYAVERWPDGHDYLVGYASTKAVGDYPGLGWHVLVRQDLQDAYAPVRQLRSRALWSGGALALLFSLGGWLLARRITRPLAALAHSADGLRRGDTHELVPAGSSYTEVHQLSGALNALVTALVQRRADLQTLNDTLEQRVDRRTRELERALVAVRASEGRIIAIVEAAQDAFIAVDLRGMIVDWNPAAERMFGWTRHEAVGWPLAEMILPERYRDSIGKALQSFRHNGQFMLARRMERTVINRQGFEFTVESTVTLAGGGEDAFFSIFLHDISERKKVERMKNEFVSTVSHELRTPLTSIHASLSMLDGGMAGNLPPDAARLIAIASQSCDRLMRMVSDLLDIQKIEAGHMEYQRTAQLLVPLMHHVADAMEGQARQAGVTLRLDMPPGAEWVQAEIDHDRMVQVLTNLVSNAIKFTPGGKDVILGLAQRPGWARLSVTDEGPGIPPAFQSRVFERFAQADAADSRQRSGSGLGLSISKAIVEEHGGSIGFETRAGAGTRFTVELPLA</sequence>
<dbReference type="InterPro" id="IPR000014">
    <property type="entry name" value="PAS"/>
</dbReference>
<proteinExistence type="predicted"/>
<dbReference type="CDD" id="cd16922">
    <property type="entry name" value="HATPase_EvgS-ArcB-TorS-like"/>
    <property type="match status" value="1"/>
</dbReference>
<feature type="domain" description="Histidine kinase" evidence="11">
    <location>
        <begin position="543"/>
        <end position="763"/>
    </location>
</feature>
<dbReference type="InterPro" id="IPR036097">
    <property type="entry name" value="HisK_dim/P_sf"/>
</dbReference>
<dbReference type="PROSITE" id="PS50109">
    <property type="entry name" value="HIS_KIN"/>
    <property type="match status" value="1"/>
</dbReference>
<evidence type="ECO:0000313" key="15">
    <source>
        <dbReference type="Proteomes" id="UP000540787"/>
    </source>
</evidence>
<dbReference type="Pfam" id="PF00672">
    <property type="entry name" value="HAMP"/>
    <property type="match status" value="1"/>
</dbReference>
<evidence type="ECO:0000256" key="3">
    <source>
        <dbReference type="ARBA" id="ARBA00012438"/>
    </source>
</evidence>
<dbReference type="Gene3D" id="3.30.565.10">
    <property type="entry name" value="Histidine kinase-like ATPase, C-terminal domain"/>
    <property type="match status" value="1"/>
</dbReference>
<dbReference type="CDD" id="cd00082">
    <property type="entry name" value="HisKA"/>
    <property type="match status" value="1"/>
</dbReference>
<evidence type="ECO:0000256" key="9">
    <source>
        <dbReference type="SAM" id="Coils"/>
    </source>
</evidence>
<dbReference type="Gene3D" id="6.10.340.10">
    <property type="match status" value="1"/>
</dbReference>
<keyword evidence="6" id="KW-0418">Kinase</keyword>
<dbReference type="InterPro" id="IPR036890">
    <property type="entry name" value="HATPase_C_sf"/>
</dbReference>
<dbReference type="InterPro" id="IPR003661">
    <property type="entry name" value="HisK_dim/P_dom"/>
</dbReference>
<keyword evidence="15" id="KW-1185">Reference proteome</keyword>
<protein>
    <recommendedName>
        <fullName evidence="3">histidine kinase</fullName>
        <ecNumber evidence="3">2.7.13.3</ecNumber>
    </recommendedName>
</protein>
<comment type="caution">
    <text evidence="14">The sequence shown here is derived from an EMBL/GenBank/DDBJ whole genome shotgun (WGS) entry which is preliminary data.</text>
</comment>
<evidence type="ECO:0000256" key="8">
    <source>
        <dbReference type="ARBA" id="ARBA00023136"/>
    </source>
</evidence>
<reference evidence="14 15" key="1">
    <citation type="submission" date="2020-08" db="EMBL/GenBank/DDBJ databases">
        <title>The Agave Microbiome: Exploring the role of microbial communities in plant adaptations to desert environments.</title>
        <authorList>
            <person name="Partida-Martinez L.P."/>
        </authorList>
    </citation>
    <scope>NUCLEOTIDE SEQUENCE [LARGE SCALE GENOMIC DNA]</scope>
    <source>
        <strain evidence="14 15">AT3.2</strain>
    </source>
</reference>
<dbReference type="GO" id="GO:0006355">
    <property type="term" value="P:regulation of DNA-templated transcription"/>
    <property type="evidence" value="ECO:0007669"/>
    <property type="project" value="InterPro"/>
</dbReference>
<dbReference type="PANTHER" id="PTHR43047">
    <property type="entry name" value="TWO-COMPONENT HISTIDINE PROTEIN KINASE"/>
    <property type="match status" value="1"/>
</dbReference>
<organism evidence="14 15">
    <name type="scientific">Massilia aurea</name>
    <dbReference type="NCBI Taxonomy" id="373040"/>
    <lineage>
        <taxon>Bacteria</taxon>
        <taxon>Pseudomonadati</taxon>
        <taxon>Pseudomonadota</taxon>
        <taxon>Betaproteobacteria</taxon>
        <taxon>Burkholderiales</taxon>
        <taxon>Oxalobacteraceae</taxon>
        <taxon>Telluria group</taxon>
        <taxon>Massilia</taxon>
    </lineage>
</organism>
<evidence type="ECO:0000256" key="6">
    <source>
        <dbReference type="ARBA" id="ARBA00022777"/>
    </source>
</evidence>
<dbReference type="SUPFAM" id="SSF55785">
    <property type="entry name" value="PYP-like sensor domain (PAS domain)"/>
    <property type="match status" value="1"/>
</dbReference>
<dbReference type="PROSITE" id="PS50885">
    <property type="entry name" value="HAMP"/>
    <property type="match status" value="1"/>
</dbReference>
<keyword evidence="8 10" id="KW-0472">Membrane</keyword>
<dbReference type="InterPro" id="IPR035965">
    <property type="entry name" value="PAS-like_dom_sf"/>
</dbReference>
<dbReference type="SUPFAM" id="SSF158472">
    <property type="entry name" value="HAMP domain-like"/>
    <property type="match status" value="1"/>
</dbReference>
<dbReference type="PANTHER" id="PTHR43047:SF72">
    <property type="entry name" value="OSMOSENSING HISTIDINE PROTEIN KINASE SLN1"/>
    <property type="match status" value="1"/>
</dbReference>
<dbReference type="SMART" id="SM00091">
    <property type="entry name" value="PAS"/>
    <property type="match status" value="1"/>
</dbReference>
<feature type="transmembrane region" description="Helical" evidence="10">
    <location>
        <begin position="309"/>
        <end position="328"/>
    </location>
</feature>
<dbReference type="GO" id="GO:0000155">
    <property type="term" value="F:phosphorelay sensor kinase activity"/>
    <property type="evidence" value="ECO:0007669"/>
    <property type="project" value="InterPro"/>
</dbReference>
<dbReference type="GO" id="GO:0005886">
    <property type="term" value="C:plasma membrane"/>
    <property type="evidence" value="ECO:0007669"/>
    <property type="project" value="UniProtKB-SubCell"/>
</dbReference>
<dbReference type="FunFam" id="3.30.565.10:FF:000006">
    <property type="entry name" value="Sensor histidine kinase WalK"/>
    <property type="match status" value="1"/>
</dbReference>
<accession>A0A7X0CGH1</accession>
<dbReference type="Proteomes" id="UP000540787">
    <property type="component" value="Unassembled WGS sequence"/>
</dbReference>
<dbReference type="GO" id="GO:0009927">
    <property type="term" value="F:histidine phosphotransfer kinase activity"/>
    <property type="evidence" value="ECO:0007669"/>
    <property type="project" value="TreeGrafter"/>
</dbReference>
<evidence type="ECO:0000259" key="11">
    <source>
        <dbReference type="PROSITE" id="PS50109"/>
    </source>
</evidence>
<dbReference type="SMART" id="SM00387">
    <property type="entry name" value="HATPase_c"/>
    <property type="match status" value="1"/>
</dbReference>
<evidence type="ECO:0000256" key="10">
    <source>
        <dbReference type="SAM" id="Phobius"/>
    </source>
</evidence>
<evidence type="ECO:0000256" key="2">
    <source>
        <dbReference type="ARBA" id="ARBA00004429"/>
    </source>
</evidence>
<dbReference type="InterPro" id="IPR005467">
    <property type="entry name" value="His_kinase_dom"/>
</dbReference>
<keyword evidence="4" id="KW-0597">Phosphoprotein</keyword>
<dbReference type="RefSeq" id="WP_229424891.1">
    <property type="nucleotide sequence ID" value="NZ_JACHBX010000006.1"/>
</dbReference>
<comment type="catalytic activity">
    <reaction evidence="1">
        <text>ATP + protein L-histidine = ADP + protein N-phospho-L-histidine.</text>
        <dbReference type="EC" id="2.7.13.3"/>
    </reaction>
</comment>
<dbReference type="SUPFAM" id="SSF55874">
    <property type="entry name" value="ATPase domain of HSP90 chaperone/DNA topoisomerase II/histidine kinase"/>
    <property type="match status" value="1"/>
</dbReference>
<dbReference type="InterPro" id="IPR003594">
    <property type="entry name" value="HATPase_dom"/>
</dbReference>
<dbReference type="InterPro" id="IPR013767">
    <property type="entry name" value="PAS_fold"/>
</dbReference>